<feature type="transmembrane region" description="Helical" evidence="1">
    <location>
        <begin position="12"/>
        <end position="45"/>
    </location>
</feature>
<sequence length="47" mass="5609">MTMFDTPKFQIFFIFPVFFFDFTIHIGCMAPESSYAFLLLILSLWFS</sequence>
<evidence type="ECO:0000256" key="1">
    <source>
        <dbReference type="SAM" id="Phobius"/>
    </source>
</evidence>
<keyword evidence="1" id="KW-0472">Membrane</keyword>
<protein>
    <submittedName>
        <fullName evidence="2">Uncharacterized protein</fullName>
    </submittedName>
</protein>
<dbReference type="Gramene" id="AET2Gv20652700.7">
    <property type="protein sequence ID" value="AET2Gv20652700.7"/>
    <property type="gene ID" value="AET2Gv20652700"/>
</dbReference>
<reference evidence="2" key="3">
    <citation type="journal article" date="2017" name="Nature">
        <title>Genome sequence of the progenitor of the wheat D genome Aegilops tauschii.</title>
        <authorList>
            <person name="Luo M.C."/>
            <person name="Gu Y.Q."/>
            <person name="Puiu D."/>
            <person name="Wang H."/>
            <person name="Twardziok S.O."/>
            <person name="Deal K.R."/>
            <person name="Huo N."/>
            <person name="Zhu T."/>
            <person name="Wang L."/>
            <person name="Wang Y."/>
            <person name="McGuire P.E."/>
            <person name="Liu S."/>
            <person name="Long H."/>
            <person name="Ramasamy R.K."/>
            <person name="Rodriguez J.C."/>
            <person name="Van S.L."/>
            <person name="Yuan L."/>
            <person name="Wang Z."/>
            <person name="Xia Z."/>
            <person name="Xiao L."/>
            <person name="Anderson O.D."/>
            <person name="Ouyang S."/>
            <person name="Liang Y."/>
            <person name="Zimin A.V."/>
            <person name="Pertea G."/>
            <person name="Qi P."/>
            <person name="Bennetzen J.L."/>
            <person name="Dai X."/>
            <person name="Dawson M.W."/>
            <person name="Muller H.G."/>
            <person name="Kugler K."/>
            <person name="Rivarola-Duarte L."/>
            <person name="Spannagl M."/>
            <person name="Mayer K.F.X."/>
            <person name="Lu F.H."/>
            <person name="Bevan M.W."/>
            <person name="Leroy P."/>
            <person name="Li P."/>
            <person name="You F.M."/>
            <person name="Sun Q."/>
            <person name="Liu Z."/>
            <person name="Lyons E."/>
            <person name="Wicker T."/>
            <person name="Salzberg S.L."/>
            <person name="Devos K.M."/>
            <person name="Dvorak J."/>
        </authorList>
    </citation>
    <scope>NUCLEOTIDE SEQUENCE [LARGE SCALE GENOMIC DNA]</scope>
    <source>
        <strain evidence="2">cv. AL8/78</strain>
    </source>
</reference>
<dbReference type="EnsemblPlants" id="AET2Gv20652700.7">
    <property type="protein sequence ID" value="AET2Gv20652700.7"/>
    <property type="gene ID" value="AET2Gv20652700"/>
</dbReference>
<keyword evidence="1" id="KW-0812">Transmembrane</keyword>
<proteinExistence type="predicted"/>
<dbReference type="Proteomes" id="UP000015105">
    <property type="component" value="Chromosome 2D"/>
</dbReference>
<reference evidence="2" key="5">
    <citation type="journal article" date="2021" name="G3 (Bethesda)">
        <title>Aegilops tauschii genome assembly Aet v5.0 features greater sequence contiguity and improved annotation.</title>
        <authorList>
            <person name="Wang L."/>
            <person name="Zhu T."/>
            <person name="Rodriguez J.C."/>
            <person name="Deal K.R."/>
            <person name="Dubcovsky J."/>
            <person name="McGuire P.E."/>
            <person name="Lux T."/>
            <person name="Spannagl M."/>
            <person name="Mayer K.F.X."/>
            <person name="Baldrich P."/>
            <person name="Meyers B.C."/>
            <person name="Huo N."/>
            <person name="Gu Y.Q."/>
            <person name="Zhou H."/>
            <person name="Devos K.M."/>
            <person name="Bennetzen J.L."/>
            <person name="Unver T."/>
            <person name="Budak H."/>
            <person name="Gulick P.J."/>
            <person name="Galiba G."/>
            <person name="Kalapos B."/>
            <person name="Nelson D.R."/>
            <person name="Li P."/>
            <person name="You F.M."/>
            <person name="Luo M.C."/>
            <person name="Dvorak J."/>
        </authorList>
    </citation>
    <scope>NUCLEOTIDE SEQUENCE [LARGE SCALE GENOMIC DNA]</scope>
    <source>
        <strain evidence="2">cv. AL8/78</strain>
    </source>
</reference>
<evidence type="ECO:0000313" key="3">
    <source>
        <dbReference type="Proteomes" id="UP000015105"/>
    </source>
</evidence>
<reference evidence="2" key="4">
    <citation type="submission" date="2019-03" db="UniProtKB">
        <authorList>
            <consortium name="EnsemblPlants"/>
        </authorList>
    </citation>
    <scope>IDENTIFICATION</scope>
</reference>
<evidence type="ECO:0000313" key="2">
    <source>
        <dbReference type="EnsemblPlants" id="AET2Gv20652700.7"/>
    </source>
</evidence>
<reference evidence="3" key="1">
    <citation type="journal article" date="2014" name="Science">
        <title>Ancient hybridizations among the ancestral genomes of bread wheat.</title>
        <authorList>
            <consortium name="International Wheat Genome Sequencing Consortium,"/>
            <person name="Marcussen T."/>
            <person name="Sandve S.R."/>
            <person name="Heier L."/>
            <person name="Spannagl M."/>
            <person name="Pfeifer M."/>
            <person name="Jakobsen K.S."/>
            <person name="Wulff B.B."/>
            <person name="Steuernagel B."/>
            <person name="Mayer K.F."/>
            <person name="Olsen O.A."/>
        </authorList>
    </citation>
    <scope>NUCLEOTIDE SEQUENCE [LARGE SCALE GENOMIC DNA]</scope>
    <source>
        <strain evidence="3">cv. AL8/78</strain>
    </source>
</reference>
<keyword evidence="3" id="KW-1185">Reference proteome</keyword>
<reference evidence="3" key="2">
    <citation type="journal article" date="2017" name="Nat. Plants">
        <title>The Aegilops tauschii genome reveals multiple impacts of transposons.</title>
        <authorList>
            <person name="Zhao G."/>
            <person name="Zou C."/>
            <person name="Li K."/>
            <person name="Wang K."/>
            <person name="Li T."/>
            <person name="Gao L."/>
            <person name="Zhang X."/>
            <person name="Wang H."/>
            <person name="Yang Z."/>
            <person name="Liu X."/>
            <person name="Jiang W."/>
            <person name="Mao L."/>
            <person name="Kong X."/>
            <person name="Jiao Y."/>
            <person name="Jia J."/>
        </authorList>
    </citation>
    <scope>NUCLEOTIDE SEQUENCE [LARGE SCALE GENOMIC DNA]</scope>
    <source>
        <strain evidence="3">cv. AL8/78</strain>
    </source>
</reference>
<keyword evidence="1" id="KW-1133">Transmembrane helix</keyword>
<dbReference type="AlphaFoldDB" id="A0A453BW29"/>
<name>A0A453BW29_AEGTS</name>
<organism evidence="2 3">
    <name type="scientific">Aegilops tauschii subsp. strangulata</name>
    <name type="common">Goatgrass</name>
    <dbReference type="NCBI Taxonomy" id="200361"/>
    <lineage>
        <taxon>Eukaryota</taxon>
        <taxon>Viridiplantae</taxon>
        <taxon>Streptophyta</taxon>
        <taxon>Embryophyta</taxon>
        <taxon>Tracheophyta</taxon>
        <taxon>Spermatophyta</taxon>
        <taxon>Magnoliopsida</taxon>
        <taxon>Liliopsida</taxon>
        <taxon>Poales</taxon>
        <taxon>Poaceae</taxon>
        <taxon>BOP clade</taxon>
        <taxon>Pooideae</taxon>
        <taxon>Triticodae</taxon>
        <taxon>Triticeae</taxon>
        <taxon>Triticinae</taxon>
        <taxon>Aegilops</taxon>
    </lineage>
</organism>
<accession>A0A453BW29</accession>